<organism evidence="6 7">
    <name type="scientific">Methanospirillum hungatei JF-1 (strain ATCC 27890 / DSM 864 / NBRC 100397 / JF-1)</name>
    <dbReference type="NCBI Taxonomy" id="323259"/>
    <lineage>
        <taxon>Archaea</taxon>
        <taxon>Methanobacteriati</taxon>
        <taxon>Methanobacteriota</taxon>
        <taxon>Stenosarchaea group</taxon>
        <taxon>Methanomicrobia</taxon>
        <taxon>Methanomicrobiales</taxon>
        <taxon>Methanospirillaceae</taxon>
        <taxon>Methanospirillum</taxon>
    </lineage>
</organism>
<dbReference type="InterPro" id="IPR000014">
    <property type="entry name" value="PAS"/>
</dbReference>
<keyword evidence="7" id="KW-1185">Reference proteome</keyword>
<keyword evidence="3" id="KW-0472">Membrane</keyword>
<feature type="domain" description="PAC" evidence="5">
    <location>
        <begin position="461"/>
        <end position="511"/>
    </location>
</feature>
<keyword evidence="3" id="KW-0812">Transmembrane</keyword>
<dbReference type="PANTHER" id="PTHR35936">
    <property type="entry name" value="MEMBRANE-BOUND LYTIC MUREIN TRANSGLYCOSYLASE F"/>
    <property type="match status" value="1"/>
</dbReference>
<evidence type="ECO:0000313" key="7">
    <source>
        <dbReference type="Proteomes" id="UP000001941"/>
    </source>
</evidence>
<dbReference type="PROSITE" id="PS50113">
    <property type="entry name" value="PAC"/>
    <property type="match status" value="1"/>
</dbReference>
<dbReference type="InterPro" id="IPR001638">
    <property type="entry name" value="Solute-binding_3/MltF_N"/>
</dbReference>
<proteinExistence type="predicted"/>
<dbReference type="HOGENOM" id="CLU_459028_0_0_2"/>
<feature type="transmembrane region" description="Helical" evidence="3">
    <location>
        <begin position="299"/>
        <end position="320"/>
    </location>
</feature>
<dbReference type="InParanoid" id="Q2FRM7"/>
<feature type="domain" description="PAS" evidence="4">
    <location>
        <begin position="390"/>
        <end position="432"/>
    </location>
</feature>
<evidence type="ECO:0000313" key="6">
    <source>
        <dbReference type="EMBL" id="ABD41668.1"/>
    </source>
</evidence>
<dbReference type="CDD" id="cd01007">
    <property type="entry name" value="PBP2_BvgS_HisK_like"/>
    <property type="match status" value="1"/>
</dbReference>
<dbReference type="Gene3D" id="3.40.190.10">
    <property type="entry name" value="Periplasmic binding protein-like II"/>
    <property type="match status" value="2"/>
</dbReference>
<keyword evidence="3" id="KW-1133">Transmembrane helix</keyword>
<dbReference type="AlphaFoldDB" id="Q2FRM7"/>
<dbReference type="eggNOG" id="arCOG06538">
    <property type="taxonomic scope" value="Archaea"/>
</dbReference>
<dbReference type="InterPro" id="IPR000700">
    <property type="entry name" value="PAS-assoc_C"/>
</dbReference>
<evidence type="ECO:0000259" key="4">
    <source>
        <dbReference type="PROSITE" id="PS50112"/>
    </source>
</evidence>
<evidence type="ECO:0000259" key="5">
    <source>
        <dbReference type="PROSITE" id="PS50113"/>
    </source>
</evidence>
<dbReference type="Pfam" id="PF00497">
    <property type="entry name" value="SBP_bac_3"/>
    <property type="match status" value="1"/>
</dbReference>
<dbReference type="eggNOG" id="arCOG01799">
    <property type="taxonomic scope" value="Archaea"/>
</dbReference>
<sequence length="598" mass="67511">MIGKRNCYQKMKIFLFSSHVRSHLILVLFIVLSGIGICGVNADPSYDTALSLIPEELEWISAHPVIRICPDPHYPPFEMLTSDGGYQGISADLLRIIAERAGLTLEVVPCENWSQCIEKIRNREVDILGAVFISDLRSGYLSYTDPFYSSPLEIITKNTAPSDLTLADLSGKSVAVVDGYTSHLLLVTHYPDIHTVVVPDVPSGLEKVVFGSADAFLGDLATAAYHTEKSGFTNLQISGEGSFANNTLQSLAFGIRSDQPVLVSILNKGLHTLSDAEKKRIFSTWIPASLVPPLISREILIAAGGIIAFFCIIIVGFYVWNRSLQMAVDEKTRQLVAELDERKKIQNELQNKNDELSAAYEEITATQYELKQQYLQLMQNQEELRQQERTLRQIRFSIDQSHDMMFWLDMTGKIRDVSGSVHSVLGYSHEDLESLDISAIDPKFTIDSGLEVSGLEHPVPVRYETEFITKSGKSLMVEVSLISYEYADETMILLSARDISERKMMEDLKKKAFTQIDKNIEQFAILNDQIRNPLTLLMIYAEEMGTKDEAKIMEQISRIDQLVDKLDKGLLESEKVRGFLRRYYEHTSDTREPLEDTW</sequence>
<reference evidence="7" key="1">
    <citation type="journal article" date="2016" name="Stand. Genomic Sci.">
        <title>Complete genome sequence of Methanospirillum hungatei type strain JF1.</title>
        <authorList>
            <person name="Gunsalus R.P."/>
            <person name="Cook L.E."/>
            <person name="Crable B."/>
            <person name="Rohlin L."/>
            <person name="McDonald E."/>
            <person name="Mouttaki H."/>
            <person name="Sieber J.R."/>
            <person name="Poweleit N."/>
            <person name="Zhou H."/>
            <person name="Lapidus A.L."/>
            <person name="Daligault H.E."/>
            <person name="Land M."/>
            <person name="Gilna P."/>
            <person name="Ivanova N."/>
            <person name="Kyrpides N."/>
            <person name="Culley D.E."/>
            <person name="McInerney M.J."/>
        </authorList>
    </citation>
    <scope>NUCLEOTIDE SEQUENCE [LARGE SCALE GENOMIC DNA]</scope>
    <source>
        <strain evidence="7">ATCC 27890 / DSM 864 / NBRC 100397 / JF-1</strain>
    </source>
</reference>
<evidence type="ECO:0000256" key="1">
    <source>
        <dbReference type="ARBA" id="ARBA00022729"/>
    </source>
</evidence>
<gene>
    <name evidence="6" type="ordered locus">Mhun_1958</name>
</gene>
<evidence type="ECO:0000256" key="3">
    <source>
        <dbReference type="SAM" id="Phobius"/>
    </source>
</evidence>
<dbReference type="PROSITE" id="PS50112">
    <property type="entry name" value="PAS"/>
    <property type="match status" value="1"/>
</dbReference>
<feature type="coiled-coil region" evidence="2">
    <location>
        <begin position="328"/>
        <end position="390"/>
    </location>
</feature>
<dbReference type="EnsemblBacteria" id="ABD41668">
    <property type="protein sequence ID" value="ABD41668"/>
    <property type="gene ID" value="Mhun_1958"/>
</dbReference>
<evidence type="ECO:0000256" key="2">
    <source>
        <dbReference type="SAM" id="Coils"/>
    </source>
</evidence>
<keyword evidence="1" id="KW-0732">Signal</keyword>
<keyword evidence="2" id="KW-0175">Coiled coil</keyword>
<dbReference type="PANTHER" id="PTHR35936:SF17">
    <property type="entry name" value="ARGININE-BINDING EXTRACELLULAR PROTEIN ARTP"/>
    <property type="match status" value="1"/>
</dbReference>
<dbReference type="Proteomes" id="UP000001941">
    <property type="component" value="Chromosome"/>
</dbReference>
<dbReference type="STRING" id="323259.Mhun_1958"/>
<dbReference type="NCBIfam" id="TIGR00229">
    <property type="entry name" value="sensory_box"/>
    <property type="match status" value="1"/>
</dbReference>
<name>Q2FRM7_METHJ</name>
<accession>Q2FRM7</accession>
<dbReference type="InterPro" id="IPR035965">
    <property type="entry name" value="PAS-like_dom_sf"/>
</dbReference>
<dbReference type="KEGG" id="mhu:Mhun_1958"/>
<dbReference type="SUPFAM" id="SSF55785">
    <property type="entry name" value="PYP-like sensor domain (PAS domain)"/>
    <property type="match status" value="1"/>
</dbReference>
<protein>
    <submittedName>
        <fullName evidence="6">Periplasmic ligand-binding sensor protein / PAS/PAC sensor protein</fullName>
    </submittedName>
</protein>
<dbReference type="EMBL" id="CP000254">
    <property type="protein sequence ID" value="ABD41668.1"/>
    <property type="molecule type" value="Genomic_DNA"/>
</dbReference>
<dbReference type="CDD" id="cd00130">
    <property type="entry name" value="PAS"/>
    <property type="match status" value="1"/>
</dbReference>
<dbReference type="Gene3D" id="3.30.450.20">
    <property type="entry name" value="PAS domain"/>
    <property type="match status" value="1"/>
</dbReference>
<dbReference type="SMART" id="SM00062">
    <property type="entry name" value="PBPb"/>
    <property type="match status" value="1"/>
</dbReference>
<dbReference type="SUPFAM" id="SSF53850">
    <property type="entry name" value="Periplasmic binding protein-like II"/>
    <property type="match status" value="1"/>
</dbReference>